<dbReference type="Proteomes" id="UP001163046">
    <property type="component" value="Unassembled WGS sequence"/>
</dbReference>
<organism evidence="1 2">
    <name type="scientific">Desmophyllum pertusum</name>
    <dbReference type="NCBI Taxonomy" id="174260"/>
    <lineage>
        <taxon>Eukaryota</taxon>
        <taxon>Metazoa</taxon>
        <taxon>Cnidaria</taxon>
        <taxon>Anthozoa</taxon>
        <taxon>Hexacorallia</taxon>
        <taxon>Scleractinia</taxon>
        <taxon>Caryophylliina</taxon>
        <taxon>Caryophylliidae</taxon>
        <taxon>Desmophyllum</taxon>
    </lineage>
</organism>
<dbReference type="EMBL" id="MU826828">
    <property type="protein sequence ID" value="KAJ7374481.1"/>
    <property type="molecule type" value="Genomic_DNA"/>
</dbReference>
<reference evidence="1" key="1">
    <citation type="submission" date="2023-01" db="EMBL/GenBank/DDBJ databases">
        <title>Genome assembly of the deep-sea coral Lophelia pertusa.</title>
        <authorList>
            <person name="Herrera S."/>
            <person name="Cordes E."/>
        </authorList>
    </citation>
    <scope>NUCLEOTIDE SEQUENCE</scope>
    <source>
        <strain evidence="1">USNM1676648</strain>
        <tissue evidence="1">Polyp</tissue>
    </source>
</reference>
<sequence>MAYEATKKCSRSDTPVDVSRWVTDRMYCSNSDGDDCTKHEKCGMLVKAEWCTMGEFLGKQPPDGFEPMTSAIPVGRSNTN</sequence>
<proteinExistence type="predicted"/>
<gene>
    <name evidence="1" type="ORF">OS493_007588</name>
</gene>
<evidence type="ECO:0000313" key="1">
    <source>
        <dbReference type="EMBL" id="KAJ7374481.1"/>
    </source>
</evidence>
<protein>
    <submittedName>
        <fullName evidence="1">Uncharacterized protein</fullName>
    </submittedName>
</protein>
<accession>A0A9W9Z3T5</accession>
<comment type="caution">
    <text evidence="1">The sequence shown here is derived from an EMBL/GenBank/DDBJ whole genome shotgun (WGS) entry which is preliminary data.</text>
</comment>
<evidence type="ECO:0000313" key="2">
    <source>
        <dbReference type="Proteomes" id="UP001163046"/>
    </source>
</evidence>
<name>A0A9W9Z3T5_9CNID</name>
<keyword evidence="2" id="KW-1185">Reference proteome</keyword>
<dbReference type="AlphaFoldDB" id="A0A9W9Z3T5"/>